<dbReference type="RefSeq" id="XP_001841361.2">
    <property type="nucleotide sequence ID" value="XM_001841309.2"/>
</dbReference>
<dbReference type="VEuPathDB" id="FungiDB:CC1G_12559"/>
<name>A8PH89_COPC7</name>
<protein>
    <submittedName>
        <fullName evidence="1">Uncharacterized protein</fullName>
    </submittedName>
</protein>
<dbReference type="GeneID" id="6018040"/>
<dbReference type="HOGENOM" id="CLU_107222_0_0_1"/>
<reference evidence="1 2" key="1">
    <citation type="journal article" date="2010" name="Proc. Natl. Acad. Sci. U.S.A.">
        <title>Insights into evolution of multicellular fungi from the assembled chromosomes of the mushroom Coprinopsis cinerea (Coprinus cinereus).</title>
        <authorList>
            <person name="Stajich J.E."/>
            <person name="Wilke S.K."/>
            <person name="Ahren D."/>
            <person name="Au C.H."/>
            <person name="Birren B.W."/>
            <person name="Borodovsky M."/>
            <person name="Burns C."/>
            <person name="Canback B."/>
            <person name="Casselton L.A."/>
            <person name="Cheng C.K."/>
            <person name="Deng J."/>
            <person name="Dietrich F.S."/>
            <person name="Fargo D.C."/>
            <person name="Farman M.L."/>
            <person name="Gathman A.C."/>
            <person name="Goldberg J."/>
            <person name="Guigo R."/>
            <person name="Hoegger P.J."/>
            <person name="Hooker J.B."/>
            <person name="Huggins A."/>
            <person name="James T.Y."/>
            <person name="Kamada T."/>
            <person name="Kilaru S."/>
            <person name="Kodira C."/>
            <person name="Kues U."/>
            <person name="Kupfer D."/>
            <person name="Kwan H.S."/>
            <person name="Lomsadze A."/>
            <person name="Li W."/>
            <person name="Lilly W.W."/>
            <person name="Ma L.J."/>
            <person name="Mackey A.J."/>
            <person name="Manning G."/>
            <person name="Martin F."/>
            <person name="Muraguchi H."/>
            <person name="Natvig D.O."/>
            <person name="Palmerini H."/>
            <person name="Ramesh M.A."/>
            <person name="Rehmeyer C.J."/>
            <person name="Roe B.A."/>
            <person name="Shenoy N."/>
            <person name="Stanke M."/>
            <person name="Ter-Hovhannisyan V."/>
            <person name="Tunlid A."/>
            <person name="Velagapudi R."/>
            <person name="Vision T.J."/>
            <person name="Zeng Q."/>
            <person name="Zolan M.E."/>
            <person name="Pukkila P.J."/>
        </authorList>
    </citation>
    <scope>NUCLEOTIDE SEQUENCE [LARGE SCALE GENOMIC DNA]</scope>
    <source>
        <strain evidence="2">Okayama-7 / 130 / ATCC MYA-4618 / FGSC 9003</strain>
    </source>
</reference>
<sequence>MGSLLPSVKHSQHEGIRRAFETEADLGLWQTWASLEQSGHRGDDCSIECEEGARGEPLHDYPGCNLCFDSAIGIELCSFTGHYLEHMLLSQFYTPIHEIPWVLAEYSRLKAHFAEMEDSSAGMAGLDGKLWKGLKKARVLVETARTNGDCNTSVISELDATLAYLQGENLRVMAANFALRW</sequence>
<evidence type="ECO:0000313" key="2">
    <source>
        <dbReference type="Proteomes" id="UP000001861"/>
    </source>
</evidence>
<dbReference type="AlphaFoldDB" id="A8PH89"/>
<dbReference type="InParanoid" id="A8PH89"/>
<gene>
    <name evidence="1" type="ORF">CC1G_12559</name>
</gene>
<evidence type="ECO:0000313" key="1">
    <source>
        <dbReference type="EMBL" id="EAU80466.2"/>
    </source>
</evidence>
<proteinExistence type="predicted"/>
<organism evidence="1 2">
    <name type="scientific">Coprinopsis cinerea (strain Okayama-7 / 130 / ATCC MYA-4618 / FGSC 9003)</name>
    <name type="common">Inky cap fungus</name>
    <name type="synonym">Hormographiella aspergillata</name>
    <dbReference type="NCBI Taxonomy" id="240176"/>
    <lineage>
        <taxon>Eukaryota</taxon>
        <taxon>Fungi</taxon>
        <taxon>Dikarya</taxon>
        <taxon>Basidiomycota</taxon>
        <taxon>Agaricomycotina</taxon>
        <taxon>Agaricomycetes</taxon>
        <taxon>Agaricomycetidae</taxon>
        <taxon>Agaricales</taxon>
        <taxon>Agaricineae</taxon>
        <taxon>Psathyrellaceae</taxon>
        <taxon>Coprinopsis</taxon>
    </lineage>
</organism>
<dbReference type="EMBL" id="AACS02000006">
    <property type="protein sequence ID" value="EAU80466.2"/>
    <property type="molecule type" value="Genomic_DNA"/>
</dbReference>
<accession>A8PH89</accession>
<dbReference type="KEGG" id="cci:CC1G_12559"/>
<keyword evidence="2" id="KW-1185">Reference proteome</keyword>
<comment type="caution">
    <text evidence="1">The sequence shown here is derived from an EMBL/GenBank/DDBJ whole genome shotgun (WGS) entry which is preliminary data.</text>
</comment>
<dbReference type="Proteomes" id="UP000001861">
    <property type="component" value="Unassembled WGS sequence"/>
</dbReference>